<dbReference type="OrthoDB" id="2443600at2759"/>
<protein>
    <recommendedName>
        <fullName evidence="4">Restriction endonuclease type IV Mrr domain-containing protein</fullName>
    </recommendedName>
</protein>
<dbReference type="EMBL" id="BLAL01000046">
    <property type="protein sequence ID" value="GES79881.1"/>
    <property type="molecule type" value="Genomic_DNA"/>
</dbReference>
<reference evidence="2" key="1">
    <citation type="submission" date="2019-10" db="EMBL/GenBank/DDBJ databases">
        <title>Conservation and host-specific expression of non-tandemly repeated heterogenous ribosome RNA gene in arbuscular mycorrhizal fungi.</title>
        <authorList>
            <person name="Maeda T."/>
            <person name="Kobayashi Y."/>
            <person name="Nakagawa T."/>
            <person name="Ezawa T."/>
            <person name="Yamaguchi K."/>
            <person name="Bino T."/>
            <person name="Nishimoto Y."/>
            <person name="Shigenobu S."/>
            <person name="Kawaguchi M."/>
        </authorList>
    </citation>
    <scope>NUCLEOTIDE SEQUENCE</scope>
    <source>
        <strain evidence="2">HR1</strain>
    </source>
</reference>
<feature type="region of interest" description="Disordered" evidence="1">
    <location>
        <begin position="91"/>
        <end position="148"/>
    </location>
</feature>
<proteinExistence type="predicted"/>
<evidence type="ECO:0000313" key="3">
    <source>
        <dbReference type="Proteomes" id="UP000615446"/>
    </source>
</evidence>
<organism evidence="2 3">
    <name type="scientific">Rhizophagus clarus</name>
    <dbReference type="NCBI Taxonomy" id="94130"/>
    <lineage>
        <taxon>Eukaryota</taxon>
        <taxon>Fungi</taxon>
        <taxon>Fungi incertae sedis</taxon>
        <taxon>Mucoromycota</taxon>
        <taxon>Glomeromycotina</taxon>
        <taxon>Glomeromycetes</taxon>
        <taxon>Glomerales</taxon>
        <taxon>Glomeraceae</taxon>
        <taxon>Rhizophagus</taxon>
    </lineage>
</organism>
<evidence type="ECO:0000256" key="1">
    <source>
        <dbReference type="SAM" id="MobiDB-lite"/>
    </source>
</evidence>
<evidence type="ECO:0000313" key="2">
    <source>
        <dbReference type="EMBL" id="GES79881.1"/>
    </source>
</evidence>
<gene>
    <name evidence="2" type="ORF">RCL2_000717500</name>
</gene>
<dbReference type="Proteomes" id="UP000615446">
    <property type="component" value="Unassembled WGS sequence"/>
</dbReference>
<name>A0A8H3QHU3_9GLOM</name>
<sequence length="372" mass="42584">MPKISDYFLVTPANDYKFLGYYDYRKQQPDFTFSFEKEAYNLFIGLGKLIKGNYSREIKIAASRLLNNYKAKSSVEISNIQSDKTDKLDLKKTNDNLSKRKRPTVDLPSHFSSSGSSVSNERITKPFRSGNFKPEVKIPPTKENPPKLNLDYSGDSFSSFSSEDEFVFDNETVKFVCDGLETLGMRATMTKTSFKNPITEEIEFFDNYGVDIFAWYKEMEVLIQCRRSVTTKTIQGMEKLLLNQSQNDKIGCIVSDCKYKKDIINMVNSCKQKIILTTKSKAYFDIEEYYNIIKMSRSAPLVHHNIVMEDVKIEVIKGDDDEIKVMEQGVFAVKGKGNTKLCISCKKVVQSIEQQERPQESGSMKALLPYNT</sequence>
<comment type="caution">
    <text evidence="2">The sequence shown here is derived from an EMBL/GenBank/DDBJ whole genome shotgun (WGS) entry which is preliminary data.</text>
</comment>
<accession>A0A8H3QHU3</accession>
<feature type="compositionally biased region" description="Low complexity" evidence="1">
    <location>
        <begin position="109"/>
        <end position="119"/>
    </location>
</feature>
<evidence type="ECO:0008006" key="4">
    <source>
        <dbReference type="Google" id="ProtNLM"/>
    </source>
</evidence>
<dbReference type="AlphaFoldDB" id="A0A8H3QHU3"/>